<dbReference type="GO" id="GO:0051016">
    <property type="term" value="P:barbed-end actin filament capping"/>
    <property type="evidence" value="ECO:0007669"/>
    <property type="project" value="UniProtKB-UniRule"/>
</dbReference>
<dbReference type="GO" id="GO:0030863">
    <property type="term" value="C:cortical cytoskeleton"/>
    <property type="evidence" value="ECO:0007669"/>
    <property type="project" value="TreeGrafter"/>
</dbReference>
<comment type="similarity">
    <text evidence="2">Belongs to the F-actin-capping protein alpha subunit family.</text>
</comment>
<evidence type="ECO:0000256" key="2">
    <source>
        <dbReference type="RuleBase" id="RU365077"/>
    </source>
</evidence>
<dbReference type="InterPro" id="IPR042489">
    <property type="entry name" value="CapZ_alpha_1"/>
</dbReference>
<dbReference type="InterPro" id="IPR037282">
    <property type="entry name" value="CapZ_alpha/beta"/>
</dbReference>
<dbReference type="Gene3D" id="3.30.1140.60">
    <property type="entry name" value="F-actin capping protein, alpha subunit"/>
    <property type="match status" value="1"/>
</dbReference>
<dbReference type="InterPro" id="IPR002189">
    <property type="entry name" value="CapZ_alpha"/>
</dbReference>
<dbReference type="GO" id="GO:0051015">
    <property type="term" value="F:actin filament binding"/>
    <property type="evidence" value="ECO:0007669"/>
    <property type="project" value="TreeGrafter"/>
</dbReference>
<reference evidence="3" key="1">
    <citation type="submission" date="2025-08" db="UniProtKB">
        <authorList>
            <consortium name="Ensembl"/>
        </authorList>
    </citation>
    <scope>IDENTIFICATION</scope>
</reference>
<protein>
    <recommendedName>
        <fullName evidence="2">F-actin-capping protein subunit alpha</fullName>
    </recommendedName>
</protein>
<dbReference type="SUPFAM" id="SSF90096">
    <property type="entry name" value="Subunits of heterodimeric actin filament capping protein Capz"/>
    <property type="match status" value="1"/>
</dbReference>
<dbReference type="Pfam" id="PF01267">
    <property type="entry name" value="F-actin_cap_A"/>
    <property type="match status" value="1"/>
</dbReference>
<organism evidence="3 4">
    <name type="scientific">Varanus komodoensis</name>
    <name type="common">Komodo dragon</name>
    <dbReference type="NCBI Taxonomy" id="61221"/>
    <lineage>
        <taxon>Eukaryota</taxon>
        <taxon>Metazoa</taxon>
        <taxon>Chordata</taxon>
        <taxon>Craniata</taxon>
        <taxon>Vertebrata</taxon>
        <taxon>Euteleostomi</taxon>
        <taxon>Lepidosauria</taxon>
        <taxon>Squamata</taxon>
        <taxon>Bifurcata</taxon>
        <taxon>Unidentata</taxon>
        <taxon>Episquamata</taxon>
        <taxon>Toxicofera</taxon>
        <taxon>Anguimorpha</taxon>
        <taxon>Paleoanguimorpha</taxon>
        <taxon>Varanoidea</taxon>
        <taxon>Varanidae</taxon>
        <taxon>Varanus</taxon>
    </lineage>
</organism>
<keyword evidence="1 2" id="KW-0117">Actin capping</keyword>
<evidence type="ECO:0000256" key="1">
    <source>
        <dbReference type="ARBA" id="ARBA00022467"/>
    </source>
</evidence>
<dbReference type="Proteomes" id="UP000694545">
    <property type="component" value="Unplaced"/>
</dbReference>
<keyword evidence="4" id="KW-1185">Reference proteome</keyword>
<accession>A0A8D2KWR8</accession>
<dbReference type="OMA" id="KHHEVEN"/>
<name>A0A8D2KWR8_VARKO</name>
<dbReference type="PANTHER" id="PTHR10653:SF2">
    <property type="entry name" value="F-ACTIN-CAPPING PROTEIN SUBUNIT ALPHA-2"/>
    <property type="match status" value="1"/>
</dbReference>
<comment type="subunit">
    <text evidence="2">Heterodimer of an alpha and a beta subunit.</text>
</comment>
<evidence type="ECO:0000313" key="3">
    <source>
        <dbReference type="Ensembl" id="ENSVKKP00000013284.1"/>
    </source>
</evidence>
<dbReference type="Ensembl" id="ENSVKKT00000013604.1">
    <property type="protein sequence ID" value="ENSVKKP00000013284.1"/>
    <property type="gene ID" value="ENSVKKG00000009184.1"/>
</dbReference>
<keyword evidence="2" id="KW-0009">Actin-binding</keyword>
<evidence type="ECO:0000313" key="4">
    <source>
        <dbReference type="Proteomes" id="UP000694545"/>
    </source>
</evidence>
<proteinExistence type="inferred from homology"/>
<sequence>MADEETDHLLSKPEKVQVVSRLLKQVPPGEFKEAFSDLRTLVNDDTLMCEEAASLCAVHNKDHFTPVQSEECEVLLTRHNELEENHFIDPQKKISFKYDHLRRMPSDFQAHPEEDEKGEVWRRALQEALNAYVCSHYPEGLCKTLPCLNHQPGGCTSLGDPLLSGFLVLTSASWRDVPKKGLGCFTSKQGAVM</sequence>
<dbReference type="PANTHER" id="PTHR10653">
    <property type="entry name" value="F-ACTIN-CAPPING PROTEIN SUBUNIT ALPHA"/>
    <property type="match status" value="1"/>
</dbReference>
<reference evidence="3" key="2">
    <citation type="submission" date="2025-09" db="UniProtKB">
        <authorList>
            <consortium name="Ensembl"/>
        </authorList>
    </citation>
    <scope>IDENTIFICATION</scope>
</reference>
<dbReference type="AlphaFoldDB" id="A0A8D2KWR8"/>
<comment type="function">
    <text evidence="2">F-actin-capping proteins bind in a Ca(2+)-independent manner to the fast growing ends of actin filaments (barbed end) thereby blocking the exchange of subunits at these ends. Unlike other capping proteins (such as gelsolin and severin), these proteins do not sever actin filaments.</text>
</comment>
<dbReference type="GO" id="GO:0030036">
    <property type="term" value="P:actin cytoskeleton organization"/>
    <property type="evidence" value="ECO:0007669"/>
    <property type="project" value="TreeGrafter"/>
</dbReference>
<dbReference type="GO" id="GO:0008290">
    <property type="term" value="C:F-actin capping protein complex"/>
    <property type="evidence" value="ECO:0007669"/>
    <property type="project" value="UniProtKB-UniRule"/>
</dbReference>